<reference evidence="3 4" key="1">
    <citation type="submission" date="2022-04" db="EMBL/GenBank/DDBJ databases">
        <title>Genome draft of Actinomadura sp. ATCC 31491.</title>
        <authorList>
            <person name="Shi X."/>
            <person name="Du Y."/>
        </authorList>
    </citation>
    <scope>NUCLEOTIDE SEQUENCE [LARGE SCALE GENOMIC DNA]</scope>
    <source>
        <strain evidence="3 4">ATCC 31491</strain>
    </source>
</reference>
<feature type="compositionally biased region" description="Acidic residues" evidence="1">
    <location>
        <begin position="69"/>
        <end position="92"/>
    </location>
</feature>
<feature type="domain" description="DUF5709" evidence="2">
    <location>
        <begin position="62"/>
        <end position="100"/>
    </location>
</feature>
<dbReference type="RefSeq" id="WP_247815464.1">
    <property type="nucleotide sequence ID" value="NZ_JAKRKC020000001.1"/>
</dbReference>
<evidence type="ECO:0000313" key="4">
    <source>
        <dbReference type="Proteomes" id="UP001317259"/>
    </source>
</evidence>
<keyword evidence="4" id="KW-1185">Reference proteome</keyword>
<proteinExistence type="predicted"/>
<evidence type="ECO:0000256" key="1">
    <source>
        <dbReference type="SAM" id="MobiDB-lite"/>
    </source>
</evidence>
<sequence length="116" mass="13277">MSELPPDRFGMSDEQDIEVSEWTDDLGLNHEVVPDDPQHRDTLDERLRREAPDRLHEHRPLHRLTQPDEGLEPDRDDEELAEDQGADDGDLSAEERAIHIDLGEDLGEDLGGDDYQ</sequence>
<comment type="caution">
    <text evidence="3">The sequence shown here is derived from an EMBL/GenBank/DDBJ whole genome shotgun (WGS) entry which is preliminary data.</text>
</comment>
<dbReference type="InterPro" id="IPR043763">
    <property type="entry name" value="DUF5709"/>
</dbReference>
<accession>A0ABT0G0A8</accession>
<dbReference type="Pfam" id="PF18970">
    <property type="entry name" value="DUF5709"/>
    <property type="match status" value="1"/>
</dbReference>
<dbReference type="EMBL" id="JAKRKC020000001">
    <property type="protein sequence ID" value="MCK2217635.1"/>
    <property type="molecule type" value="Genomic_DNA"/>
</dbReference>
<organism evidence="3 4">
    <name type="scientific">Actinomadura luzonensis</name>
    <dbReference type="NCBI Taxonomy" id="2805427"/>
    <lineage>
        <taxon>Bacteria</taxon>
        <taxon>Bacillati</taxon>
        <taxon>Actinomycetota</taxon>
        <taxon>Actinomycetes</taxon>
        <taxon>Streptosporangiales</taxon>
        <taxon>Thermomonosporaceae</taxon>
        <taxon>Actinomadura</taxon>
    </lineage>
</organism>
<feature type="compositionally biased region" description="Basic and acidic residues" evidence="1">
    <location>
        <begin position="32"/>
        <end position="58"/>
    </location>
</feature>
<protein>
    <submittedName>
        <fullName evidence="3">DUF5709 domain-containing protein</fullName>
    </submittedName>
</protein>
<gene>
    <name evidence="3" type="ORF">MF672_028150</name>
</gene>
<name>A0ABT0G0A8_9ACTN</name>
<dbReference type="Proteomes" id="UP001317259">
    <property type="component" value="Unassembled WGS sequence"/>
</dbReference>
<feature type="region of interest" description="Disordered" evidence="1">
    <location>
        <begin position="25"/>
        <end position="116"/>
    </location>
</feature>
<evidence type="ECO:0000259" key="2">
    <source>
        <dbReference type="Pfam" id="PF18970"/>
    </source>
</evidence>
<feature type="compositionally biased region" description="Basic and acidic residues" evidence="1">
    <location>
        <begin position="93"/>
        <end position="102"/>
    </location>
</feature>
<feature type="compositionally biased region" description="Acidic residues" evidence="1">
    <location>
        <begin position="103"/>
        <end position="116"/>
    </location>
</feature>
<evidence type="ECO:0000313" key="3">
    <source>
        <dbReference type="EMBL" id="MCK2217635.1"/>
    </source>
</evidence>